<evidence type="ECO:0000313" key="2">
    <source>
        <dbReference type="EMBL" id="KAL2735224.1"/>
    </source>
</evidence>
<sequence length="109" mass="12450">MSIWWNRNFFLDLSTKSIVLSEITNHTAKRDTADYCTCVAITSENDTDISRRKSLESRPSDSERKLEPRMHQLGPLTIGGFTKRKASYVDIEETVTDPLILLSNTDPMK</sequence>
<gene>
    <name evidence="2" type="ORF">V1478_002864</name>
</gene>
<comment type="caution">
    <text evidence="2">The sequence shown here is derived from an EMBL/GenBank/DDBJ whole genome shotgun (WGS) entry which is preliminary data.</text>
</comment>
<protein>
    <submittedName>
        <fullName evidence="2">Uncharacterized protein</fullName>
    </submittedName>
</protein>
<feature type="region of interest" description="Disordered" evidence="1">
    <location>
        <begin position="48"/>
        <end position="69"/>
    </location>
</feature>
<keyword evidence="3" id="KW-1185">Reference proteome</keyword>
<proteinExistence type="predicted"/>
<organism evidence="2 3">
    <name type="scientific">Vespula squamosa</name>
    <name type="common">Southern yellow jacket</name>
    <name type="synonym">Wasp</name>
    <dbReference type="NCBI Taxonomy" id="30214"/>
    <lineage>
        <taxon>Eukaryota</taxon>
        <taxon>Metazoa</taxon>
        <taxon>Ecdysozoa</taxon>
        <taxon>Arthropoda</taxon>
        <taxon>Hexapoda</taxon>
        <taxon>Insecta</taxon>
        <taxon>Pterygota</taxon>
        <taxon>Neoptera</taxon>
        <taxon>Endopterygota</taxon>
        <taxon>Hymenoptera</taxon>
        <taxon>Apocrita</taxon>
        <taxon>Aculeata</taxon>
        <taxon>Vespoidea</taxon>
        <taxon>Vespidae</taxon>
        <taxon>Vespinae</taxon>
        <taxon>Vespula</taxon>
    </lineage>
</organism>
<evidence type="ECO:0000256" key="1">
    <source>
        <dbReference type="SAM" id="MobiDB-lite"/>
    </source>
</evidence>
<evidence type="ECO:0000313" key="3">
    <source>
        <dbReference type="Proteomes" id="UP001607302"/>
    </source>
</evidence>
<dbReference type="EMBL" id="JAUDFV010000064">
    <property type="protein sequence ID" value="KAL2735224.1"/>
    <property type="molecule type" value="Genomic_DNA"/>
</dbReference>
<dbReference type="AlphaFoldDB" id="A0ABD2BRJ6"/>
<name>A0ABD2BRJ6_VESSQ</name>
<dbReference type="Proteomes" id="UP001607302">
    <property type="component" value="Unassembled WGS sequence"/>
</dbReference>
<reference evidence="2 3" key="1">
    <citation type="journal article" date="2024" name="Ann. Entomol. Soc. Am.">
        <title>Genomic analyses of the southern and eastern yellowjacket wasps (Hymenoptera: Vespidae) reveal evolutionary signatures of social life.</title>
        <authorList>
            <person name="Catto M.A."/>
            <person name="Caine P.B."/>
            <person name="Orr S.E."/>
            <person name="Hunt B.G."/>
            <person name="Goodisman M.A.D."/>
        </authorList>
    </citation>
    <scope>NUCLEOTIDE SEQUENCE [LARGE SCALE GENOMIC DNA]</scope>
    <source>
        <strain evidence="2">233</strain>
        <tissue evidence="2">Head and thorax</tissue>
    </source>
</reference>
<accession>A0ABD2BRJ6</accession>